<dbReference type="RefSeq" id="WP_025518197.1">
    <property type="nucleotide sequence ID" value="NZ_CP016340.1"/>
</dbReference>
<dbReference type="GeneID" id="56590361"/>
<sequence length="109" mass="11660">MSNKLNSSSAVSPLAVGGLHGLVWNADLTLQQDENAAALQRRQAIDRARAERPRTAQIEREIMMAVIVLYALILGSFAALHLYGVYLMPEQGEEVVVVEEGAAGGAQGD</sequence>
<dbReference type="KEGG" id="btrm:SAMEA390648702377"/>
<dbReference type="EMBL" id="LT546645">
    <property type="protein sequence ID" value="SAI70702.1"/>
    <property type="molecule type" value="Genomic_DNA"/>
</dbReference>
<protein>
    <submittedName>
        <fullName evidence="2">Uncharacterized protein</fullName>
    </submittedName>
</protein>
<feature type="transmembrane region" description="Helical" evidence="1">
    <location>
        <begin position="62"/>
        <end position="83"/>
    </location>
</feature>
<name>A0A157NF43_9BORD</name>
<dbReference type="PATRIC" id="fig|123899.6.peg.2364"/>
<dbReference type="Proteomes" id="UP000076825">
    <property type="component" value="Chromosome 1"/>
</dbReference>
<organism evidence="2 3">
    <name type="scientific">Bordetella trematum</name>
    <dbReference type="NCBI Taxonomy" id="123899"/>
    <lineage>
        <taxon>Bacteria</taxon>
        <taxon>Pseudomonadati</taxon>
        <taxon>Pseudomonadota</taxon>
        <taxon>Betaproteobacteria</taxon>
        <taxon>Burkholderiales</taxon>
        <taxon>Alcaligenaceae</taxon>
        <taxon>Bordetella</taxon>
    </lineage>
</organism>
<keyword evidence="1" id="KW-0472">Membrane</keyword>
<keyword evidence="1" id="KW-0812">Transmembrane</keyword>
<dbReference type="STRING" id="123899.SAMEA3906487_02377"/>
<dbReference type="eggNOG" id="ENOG5033HJ0">
    <property type="taxonomic scope" value="Bacteria"/>
</dbReference>
<reference evidence="2 3" key="1">
    <citation type="submission" date="2016-04" db="EMBL/GenBank/DDBJ databases">
        <authorList>
            <consortium name="Pathogen Informatics"/>
        </authorList>
    </citation>
    <scope>NUCLEOTIDE SEQUENCE [LARGE SCALE GENOMIC DNA]</scope>
    <source>
        <strain evidence="2 3">H044680328</strain>
    </source>
</reference>
<evidence type="ECO:0000313" key="2">
    <source>
        <dbReference type="EMBL" id="SAI70702.1"/>
    </source>
</evidence>
<keyword evidence="3" id="KW-1185">Reference proteome</keyword>
<proteinExistence type="predicted"/>
<accession>A0A157NF43</accession>
<gene>
    <name evidence="2" type="ORF">SAMEA3906487_02377</name>
</gene>
<evidence type="ECO:0000256" key="1">
    <source>
        <dbReference type="SAM" id="Phobius"/>
    </source>
</evidence>
<dbReference type="AlphaFoldDB" id="A0A157NF43"/>
<keyword evidence="1" id="KW-1133">Transmembrane helix</keyword>
<evidence type="ECO:0000313" key="3">
    <source>
        <dbReference type="Proteomes" id="UP000076825"/>
    </source>
</evidence>